<dbReference type="RefSeq" id="WP_148590997.1">
    <property type="nucleotide sequence ID" value="NZ_CP042997.1"/>
</dbReference>
<dbReference type="HAMAP" id="MF_01470">
    <property type="entry name" value="Cas1"/>
    <property type="match status" value="1"/>
</dbReference>
<accession>A0A5B9VVA6</accession>
<dbReference type="InterPro" id="IPR050646">
    <property type="entry name" value="Cas1"/>
</dbReference>
<dbReference type="Gene3D" id="1.20.120.920">
    <property type="entry name" value="CRISPR-associated endonuclease Cas1, C-terminal domain"/>
    <property type="match status" value="1"/>
</dbReference>
<evidence type="ECO:0000256" key="1">
    <source>
        <dbReference type="ARBA" id="ARBA00022722"/>
    </source>
</evidence>
<dbReference type="GO" id="GO:0003677">
    <property type="term" value="F:DNA binding"/>
    <property type="evidence" value="ECO:0007669"/>
    <property type="project" value="UniProtKB-KW"/>
</dbReference>
<evidence type="ECO:0000313" key="11">
    <source>
        <dbReference type="EMBL" id="QEH32079.1"/>
    </source>
</evidence>
<keyword evidence="5 10" id="KW-0460">Magnesium</keyword>
<dbReference type="CDD" id="cd09721">
    <property type="entry name" value="Cas1_I-C"/>
    <property type="match status" value="1"/>
</dbReference>
<comment type="function">
    <text evidence="10">CRISPR (clustered regularly interspaced short palindromic repeat), is an adaptive immune system that provides protection against mobile genetic elements (viruses, transposable elements and conjugative plasmids). CRISPR clusters contain spacers, sequences complementary to antecedent mobile elements, and target invading nucleic acids. CRISPR clusters are transcribed and processed into CRISPR RNA (crRNA). Acts as a dsDNA endonuclease. Involved in the integration of spacer DNA into the CRISPR cassette.</text>
</comment>
<keyword evidence="3 10" id="KW-0255">Endonuclease</keyword>
<evidence type="ECO:0000256" key="8">
    <source>
        <dbReference type="ARBA" id="ARBA00023211"/>
    </source>
</evidence>
<keyword evidence="2 10" id="KW-0479">Metal-binding</keyword>
<dbReference type="EMBL" id="CP042997">
    <property type="protein sequence ID" value="QEH32079.1"/>
    <property type="molecule type" value="Genomic_DNA"/>
</dbReference>
<keyword evidence="8 10" id="KW-0464">Manganese</keyword>
<dbReference type="InterPro" id="IPR002729">
    <property type="entry name" value="CRISPR-assoc_Cas1"/>
</dbReference>
<comment type="subunit">
    <text evidence="9 10">Homodimer, forms a heterotetramer with a Cas2 homodimer.</text>
</comment>
<dbReference type="EC" id="3.1.-.-" evidence="10"/>
<evidence type="ECO:0000256" key="2">
    <source>
        <dbReference type="ARBA" id="ARBA00022723"/>
    </source>
</evidence>
<dbReference type="KEGG" id="agv:OJF2_05480"/>
<evidence type="ECO:0000256" key="4">
    <source>
        <dbReference type="ARBA" id="ARBA00022801"/>
    </source>
</evidence>
<name>A0A5B9VVA6_9BACT</name>
<evidence type="ECO:0000256" key="9">
    <source>
        <dbReference type="ARBA" id="ARBA00038592"/>
    </source>
</evidence>
<dbReference type="AlphaFoldDB" id="A0A5B9VVA6"/>
<dbReference type="Pfam" id="PF01867">
    <property type="entry name" value="Cas_Cas1"/>
    <property type="match status" value="1"/>
</dbReference>
<dbReference type="GO" id="GO:0051607">
    <property type="term" value="P:defense response to virus"/>
    <property type="evidence" value="ECO:0007669"/>
    <property type="project" value="UniProtKB-UniRule"/>
</dbReference>
<evidence type="ECO:0000256" key="10">
    <source>
        <dbReference type="HAMAP-Rule" id="MF_01470"/>
    </source>
</evidence>
<organism evidence="11 12">
    <name type="scientific">Aquisphaera giovannonii</name>
    <dbReference type="NCBI Taxonomy" id="406548"/>
    <lineage>
        <taxon>Bacteria</taxon>
        <taxon>Pseudomonadati</taxon>
        <taxon>Planctomycetota</taxon>
        <taxon>Planctomycetia</taxon>
        <taxon>Isosphaerales</taxon>
        <taxon>Isosphaeraceae</taxon>
        <taxon>Aquisphaera</taxon>
    </lineage>
</organism>
<dbReference type="GO" id="GO:0004520">
    <property type="term" value="F:DNA endonuclease activity"/>
    <property type="evidence" value="ECO:0007669"/>
    <property type="project" value="InterPro"/>
</dbReference>
<protein>
    <recommendedName>
        <fullName evidence="10">CRISPR-associated endonuclease Cas1</fullName>
        <ecNumber evidence="10">3.1.-.-</ecNumber>
    </recommendedName>
</protein>
<feature type="binding site" evidence="10">
    <location>
        <position position="168"/>
    </location>
    <ligand>
        <name>Mn(2+)</name>
        <dbReference type="ChEBI" id="CHEBI:29035"/>
    </ligand>
</feature>
<dbReference type="InterPro" id="IPR019856">
    <property type="entry name" value="CRISPR-assoc_Cas1_DVULG"/>
</dbReference>
<dbReference type="Proteomes" id="UP000324233">
    <property type="component" value="Chromosome"/>
</dbReference>
<dbReference type="GO" id="GO:0046872">
    <property type="term" value="F:metal ion binding"/>
    <property type="evidence" value="ECO:0007669"/>
    <property type="project" value="UniProtKB-UniRule"/>
</dbReference>
<comment type="similarity">
    <text evidence="10">Belongs to the CRISPR-associated endonuclease Cas1 family.</text>
</comment>
<gene>
    <name evidence="11" type="primary">cas4-cas1</name>
    <name evidence="10" type="synonym">cas1</name>
    <name evidence="11" type="ORF">OJF2_05480</name>
</gene>
<dbReference type="NCBIfam" id="TIGR00287">
    <property type="entry name" value="cas1"/>
    <property type="match status" value="1"/>
</dbReference>
<evidence type="ECO:0000256" key="6">
    <source>
        <dbReference type="ARBA" id="ARBA00023118"/>
    </source>
</evidence>
<dbReference type="GO" id="GO:0043571">
    <property type="term" value="P:maintenance of CRISPR repeat elements"/>
    <property type="evidence" value="ECO:0007669"/>
    <property type="project" value="UniProtKB-UniRule"/>
</dbReference>
<evidence type="ECO:0000313" key="12">
    <source>
        <dbReference type="Proteomes" id="UP000324233"/>
    </source>
</evidence>
<dbReference type="Gene3D" id="3.100.10.20">
    <property type="entry name" value="CRISPR-associated endonuclease Cas1, N-terminal domain"/>
    <property type="match status" value="1"/>
</dbReference>
<dbReference type="InterPro" id="IPR042211">
    <property type="entry name" value="CRISPR-assoc_Cas1_N"/>
</dbReference>
<keyword evidence="7 10" id="KW-0238">DNA-binding</keyword>
<comment type="cofactor">
    <cofactor evidence="10">
        <name>Mg(2+)</name>
        <dbReference type="ChEBI" id="CHEBI:18420"/>
    </cofactor>
    <cofactor evidence="10">
        <name>Mn(2+)</name>
        <dbReference type="ChEBI" id="CHEBI:29035"/>
    </cofactor>
</comment>
<keyword evidence="6 10" id="KW-0051">Antiviral defense</keyword>
<dbReference type="GO" id="GO:0016787">
    <property type="term" value="F:hydrolase activity"/>
    <property type="evidence" value="ECO:0007669"/>
    <property type="project" value="UniProtKB-KW"/>
</dbReference>
<reference evidence="11 12" key="1">
    <citation type="submission" date="2019-08" db="EMBL/GenBank/DDBJ databases">
        <title>Deep-cultivation of Planctomycetes and their phenomic and genomic characterization uncovers novel biology.</title>
        <authorList>
            <person name="Wiegand S."/>
            <person name="Jogler M."/>
            <person name="Boedeker C."/>
            <person name="Pinto D."/>
            <person name="Vollmers J."/>
            <person name="Rivas-Marin E."/>
            <person name="Kohn T."/>
            <person name="Peeters S.H."/>
            <person name="Heuer A."/>
            <person name="Rast P."/>
            <person name="Oberbeckmann S."/>
            <person name="Bunk B."/>
            <person name="Jeske O."/>
            <person name="Meyerdierks A."/>
            <person name="Storesund J.E."/>
            <person name="Kallscheuer N."/>
            <person name="Luecker S."/>
            <person name="Lage O.M."/>
            <person name="Pohl T."/>
            <person name="Merkel B.J."/>
            <person name="Hornburger P."/>
            <person name="Mueller R.-W."/>
            <person name="Bruemmer F."/>
            <person name="Labrenz M."/>
            <person name="Spormann A.M."/>
            <person name="Op den Camp H."/>
            <person name="Overmann J."/>
            <person name="Amann R."/>
            <person name="Jetten M.S.M."/>
            <person name="Mascher T."/>
            <person name="Medema M.H."/>
            <person name="Devos D.P."/>
            <person name="Kaster A.-K."/>
            <person name="Ovreas L."/>
            <person name="Rohde M."/>
            <person name="Galperin M.Y."/>
            <person name="Jogler C."/>
        </authorList>
    </citation>
    <scope>NUCLEOTIDE SEQUENCE [LARGE SCALE GENOMIC DNA]</scope>
    <source>
        <strain evidence="11 12">OJF2</strain>
    </source>
</reference>
<dbReference type="PANTHER" id="PTHR34353">
    <property type="entry name" value="CRISPR-ASSOCIATED ENDONUCLEASE CAS1 1"/>
    <property type="match status" value="1"/>
</dbReference>
<evidence type="ECO:0000256" key="3">
    <source>
        <dbReference type="ARBA" id="ARBA00022759"/>
    </source>
</evidence>
<dbReference type="NCBIfam" id="TIGR03640">
    <property type="entry name" value="cas1_DVULG"/>
    <property type="match status" value="1"/>
</dbReference>
<keyword evidence="1 10" id="KW-0540">Nuclease</keyword>
<keyword evidence="4 10" id="KW-0378">Hydrolase</keyword>
<sequence>MKTHLNTLYITTQGTYLGKSGESVQVRAEGKVLAQLPLHNLEGVVCFGRVGCSPSLLGACAERGVSVSLLTQHGRFLAAVRGNTSGNVLLRRQQYRLADRPEVALDVARRIVLAKVANSRSVLLRAARDCVAGDAARLDTLRREGGRLAASAPGLREATTIDQVRGLEGEAATHYFGAFDALLSPSASAEAFRFTGRSRRPPLDRINALLSFLYTLVLHDARSACESVGLDPCVGFLHADRPGKPALALDLMEEFRAFVADRLAFSLINRRQVSADGFEVRENGAVLMNDATRKAVLAAYQQRKRETLAHPFLEEQTTVGMLVHLQALLLARWIRGDLDAYPPFLWKG</sequence>
<evidence type="ECO:0000256" key="5">
    <source>
        <dbReference type="ARBA" id="ARBA00022842"/>
    </source>
</evidence>
<evidence type="ECO:0000256" key="7">
    <source>
        <dbReference type="ARBA" id="ARBA00023125"/>
    </source>
</evidence>
<dbReference type="PANTHER" id="PTHR34353:SF2">
    <property type="entry name" value="CRISPR-ASSOCIATED ENDONUCLEASE CAS1 1"/>
    <property type="match status" value="1"/>
</dbReference>
<feature type="binding site" evidence="10">
    <location>
        <position position="253"/>
    </location>
    <ligand>
        <name>Mn(2+)</name>
        <dbReference type="ChEBI" id="CHEBI:29035"/>
    </ligand>
</feature>
<keyword evidence="12" id="KW-1185">Reference proteome</keyword>
<dbReference type="OrthoDB" id="9803119at2"/>
<proteinExistence type="inferred from homology"/>
<feature type="binding site" evidence="10">
    <location>
        <position position="238"/>
    </location>
    <ligand>
        <name>Mn(2+)</name>
        <dbReference type="ChEBI" id="CHEBI:29035"/>
    </ligand>
</feature>
<dbReference type="InterPro" id="IPR042206">
    <property type="entry name" value="CRISPR-assoc_Cas1_C"/>
</dbReference>